<keyword evidence="3" id="KW-1185">Reference proteome</keyword>
<proteinExistence type="predicted"/>
<name>A0A8S3YMZ5_9EUPU</name>
<evidence type="ECO:0000313" key="2">
    <source>
        <dbReference type="EMBL" id="CAG5115706.1"/>
    </source>
</evidence>
<gene>
    <name evidence="2" type="ORF">CUNI_LOCUS1264</name>
</gene>
<evidence type="ECO:0000313" key="3">
    <source>
        <dbReference type="Proteomes" id="UP000678393"/>
    </source>
</evidence>
<sequence length="57" mass="6102">MGKEKPSVTPSLSETVFPAVTILPSQQPVLKGTQDTPNTNPSPKKKSLSPLDKAKEK</sequence>
<dbReference type="AlphaFoldDB" id="A0A8S3YMZ5"/>
<dbReference type="EMBL" id="CAJHNH020000154">
    <property type="protein sequence ID" value="CAG5115706.1"/>
    <property type="molecule type" value="Genomic_DNA"/>
</dbReference>
<comment type="caution">
    <text evidence="2">The sequence shown here is derived from an EMBL/GenBank/DDBJ whole genome shotgun (WGS) entry which is preliminary data.</text>
</comment>
<feature type="region of interest" description="Disordered" evidence="1">
    <location>
        <begin position="1"/>
        <end position="57"/>
    </location>
</feature>
<evidence type="ECO:0000256" key="1">
    <source>
        <dbReference type="SAM" id="MobiDB-lite"/>
    </source>
</evidence>
<feature type="non-terminal residue" evidence="2">
    <location>
        <position position="57"/>
    </location>
</feature>
<accession>A0A8S3YMZ5</accession>
<protein>
    <submittedName>
        <fullName evidence="2">Uncharacterized protein</fullName>
    </submittedName>
</protein>
<reference evidence="2" key="1">
    <citation type="submission" date="2021-04" db="EMBL/GenBank/DDBJ databases">
        <authorList>
            <consortium name="Molecular Ecology Group"/>
        </authorList>
    </citation>
    <scope>NUCLEOTIDE SEQUENCE</scope>
</reference>
<dbReference type="Proteomes" id="UP000678393">
    <property type="component" value="Unassembled WGS sequence"/>
</dbReference>
<organism evidence="2 3">
    <name type="scientific">Candidula unifasciata</name>
    <dbReference type="NCBI Taxonomy" id="100452"/>
    <lineage>
        <taxon>Eukaryota</taxon>
        <taxon>Metazoa</taxon>
        <taxon>Spiralia</taxon>
        <taxon>Lophotrochozoa</taxon>
        <taxon>Mollusca</taxon>
        <taxon>Gastropoda</taxon>
        <taxon>Heterobranchia</taxon>
        <taxon>Euthyneura</taxon>
        <taxon>Panpulmonata</taxon>
        <taxon>Eupulmonata</taxon>
        <taxon>Stylommatophora</taxon>
        <taxon>Helicina</taxon>
        <taxon>Helicoidea</taxon>
        <taxon>Geomitridae</taxon>
        <taxon>Candidula</taxon>
    </lineage>
</organism>